<feature type="domain" description="N,N-dimethylformamidase beta subunit-like C-terminal" evidence="2">
    <location>
        <begin position="286"/>
        <end position="737"/>
    </location>
</feature>
<sequence length="761" mass="84163">MTTIVPVPKDYPKEIIGYAQPWIVSPGDNVDIKVSCTEARYNYRTVRVIQGHEGEKSPRHKEEEITEIPRGSRDGRYQVAHIGSYGKVKDIGLTAADDGLKISVYVQPWLIPCNHVQAIVSTLDVSSKTGIDVVLDQQGQVEFWVGCGADVQVVRSGFTPVKRRWFKLDLTVRGTQLEAVLTPKSRVTEPVAKQSVFTADLKSPFKVAACTPLLVAANRQASPQDSSQTVVPTNKYNGRLDSLELRATGVRERVLAKYDFAIEISSDRFFDVSQNKRHGDLVNAPTRAMKGHDWDGSETDWTKAKYGYGAIHFHEDDLDDAEWDTDFSIQIPKDARSGVYSVVIRGADDDVGENVVFYVRPTPETTAKVGAKVAIVMSTFTYLAYANDHMFDPDTPARAEIPAGLDNLEFYKDETFYKQDRRRDLGLSQYDVHKDHSGVVFSSAKRPLLNNRPDYINWSGHRPRELSAELIMVGFLDQSGVPYDVVTDHDLHTYGASMLAPYTTVITGCHPEYPTLQSYAAYEGFVQQGGNMMYLGGNGFYWVSVTDPQRPWRSEVRRGGQGVRTSWQEPGERHHSLNGQQGGLWRDYGKAANYLVGIGCCGEGHGAGVAYRQTEDLRKSHPELASWLFRDIPENQLIGENSLGEYGGGASADEIDRVDFAYGSPANVVVVASSVGHSDDFGLFPEDVSFPIQGTLGTQTNLIRSDMTYYETSGGGAVFSVGSISWYCGLGYNGYDNTAALVTRNVLLEFAKGPKGTIIQQ</sequence>
<dbReference type="InterPro" id="IPR046540">
    <property type="entry name" value="DMFA2_C"/>
</dbReference>
<dbReference type="Pfam" id="PF20254">
    <property type="entry name" value="DMFA2_C"/>
    <property type="match status" value="1"/>
</dbReference>
<organism evidence="3 4">
    <name type="scientific">Fonsecaea monophora</name>
    <dbReference type="NCBI Taxonomy" id="254056"/>
    <lineage>
        <taxon>Eukaryota</taxon>
        <taxon>Fungi</taxon>
        <taxon>Dikarya</taxon>
        <taxon>Ascomycota</taxon>
        <taxon>Pezizomycotina</taxon>
        <taxon>Eurotiomycetes</taxon>
        <taxon>Chaetothyriomycetidae</taxon>
        <taxon>Chaetothyriales</taxon>
        <taxon>Herpotrichiellaceae</taxon>
        <taxon>Fonsecaea</taxon>
    </lineage>
</organism>
<reference evidence="3 4" key="1">
    <citation type="submission" date="2016-03" db="EMBL/GenBank/DDBJ databases">
        <title>Draft genome sequence of the Fonsecaea monophora CBS 269.37.</title>
        <authorList>
            <person name="Bombassaro A."/>
            <person name="Vinicius W.A."/>
            <person name="De Hoog S."/>
            <person name="Sun J."/>
            <person name="Souza E.M."/>
            <person name="Raittz R.T."/>
            <person name="Costa F."/>
            <person name="Leao A.C."/>
            <person name="Tadra-Sfeir M.Z."/>
            <person name="Baura V."/>
            <person name="Balsanelli E."/>
            <person name="Pedrosa F.O."/>
            <person name="Moreno L.F."/>
            <person name="Steffens M.B."/>
            <person name="Xi L."/>
            <person name="Bocca A.L."/>
            <person name="Felipe M.S."/>
            <person name="Teixeira M."/>
            <person name="Telles Filho F.Q."/>
            <person name="Azevedo C.M."/>
            <person name="Gomes R."/>
            <person name="Vicente V.A."/>
        </authorList>
    </citation>
    <scope>NUCLEOTIDE SEQUENCE [LARGE SCALE GENOMIC DNA]</scope>
    <source>
        <strain evidence="3 4">CBS 269.37</strain>
    </source>
</reference>
<evidence type="ECO:0000313" key="4">
    <source>
        <dbReference type="Proteomes" id="UP000077002"/>
    </source>
</evidence>
<dbReference type="Proteomes" id="UP000077002">
    <property type="component" value="Unassembled WGS sequence"/>
</dbReference>
<dbReference type="EMBL" id="LVKK01000022">
    <property type="protein sequence ID" value="OAG41594.1"/>
    <property type="molecule type" value="Genomic_DNA"/>
</dbReference>
<proteinExistence type="predicted"/>
<dbReference type="GeneID" id="34599228"/>
<dbReference type="RefSeq" id="XP_022513546.1">
    <property type="nucleotide sequence ID" value="XM_022654031.1"/>
</dbReference>
<evidence type="ECO:0000256" key="1">
    <source>
        <dbReference type="SAM" id="MobiDB-lite"/>
    </source>
</evidence>
<accession>A0A177FBG1</accession>
<feature type="region of interest" description="Disordered" evidence="1">
    <location>
        <begin position="553"/>
        <end position="578"/>
    </location>
</feature>
<gene>
    <name evidence="3" type="ORF">AYO21_04058</name>
</gene>
<dbReference type="OrthoDB" id="5287072at2759"/>
<name>A0A177FBG1_9EURO</name>
<comment type="caution">
    <text evidence="3">The sequence shown here is derived from an EMBL/GenBank/DDBJ whole genome shotgun (WGS) entry which is preliminary data.</text>
</comment>
<evidence type="ECO:0000259" key="2">
    <source>
        <dbReference type="Pfam" id="PF20254"/>
    </source>
</evidence>
<protein>
    <recommendedName>
        <fullName evidence="2">N,N-dimethylformamidase beta subunit-like C-terminal domain-containing protein</fullName>
    </recommendedName>
</protein>
<dbReference type="AlphaFoldDB" id="A0A177FBG1"/>
<evidence type="ECO:0000313" key="3">
    <source>
        <dbReference type="EMBL" id="OAG41594.1"/>
    </source>
</evidence>
<keyword evidence="4" id="KW-1185">Reference proteome</keyword>